<organism evidence="1 2">
    <name type="scientific">Dissostichus eleginoides</name>
    <name type="common">Patagonian toothfish</name>
    <name type="synonym">Dissostichus amissus</name>
    <dbReference type="NCBI Taxonomy" id="100907"/>
    <lineage>
        <taxon>Eukaryota</taxon>
        <taxon>Metazoa</taxon>
        <taxon>Chordata</taxon>
        <taxon>Craniata</taxon>
        <taxon>Vertebrata</taxon>
        <taxon>Euteleostomi</taxon>
        <taxon>Actinopterygii</taxon>
        <taxon>Neopterygii</taxon>
        <taxon>Teleostei</taxon>
        <taxon>Neoteleostei</taxon>
        <taxon>Acanthomorphata</taxon>
        <taxon>Eupercaria</taxon>
        <taxon>Perciformes</taxon>
        <taxon>Notothenioidei</taxon>
        <taxon>Nototheniidae</taxon>
        <taxon>Dissostichus</taxon>
    </lineage>
</organism>
<keyword evidence="2" id="KW-1185">Reference proteome</keyword>
<name>A0AAD9F107_DISEL</name>
<dbReference type="AlphaFoldDB" id="A0AAD9F107"/>
<accession>A0AAD9F107</accession>
<protein>
    <submittedName>
        <fullName evidence="1">Apoptosis-stimulating of p53 protein 1</fullName>
    </submittedName>
</protein>
<dbReference type="Proteomes" id="UP001228049">
    <property type="component" value="Unassembled WGS sequence"/>
</dbReference>
<gene>
    <name evidence="1" type="ORF">KUDE01_013418</name>
</gene>
<evidence type="ECO:0000313" key="1">
    <source>
        <dbReference type="EMBL" id="KAK1888738.1"/>
    </source>
</evidence>
<dbReference type="EMBL" id="JASDAP010000017">
    <property type="protein sequence ID" value="KAK1888738.1"/>
    <property type="molecule type" value="Genomic_DNA"/>
</dbReference>
<sequence length="125" mass="14092">MFLCVQEKDTSVQRKVREKVQARESRRFERDCQNVAGGNVSSEVERSQTEREQEVETIISVCESLREDLCDVTDSRSSVSTAEDKQRNQHVPTYGLSEEHAVLYSVLPLLRLQSPGPSSTCVGCK</sequence>
<reference evidence="1" key="1">
    <citation type="submission" date="2023-04" db="EMBL/GenBank/DDBJ databases">
        <title>Chromosome-level genome of Chaenocephalus aceratus.</title>
        <authorList>
            <person name="Park H."/>
        </authorList>
    </citation>
    <scope>NUCLEOTIDE SEQUENCE</scope>
    <source>
        <strain evidence="1">DE</strain>
        <tissue evidence="1">Muscle</tissue>
    </source>
</reference>
<evidence type="ECO:0000313" key="2">
    <source>
        <dbReference type="Proteomes" id="UP001228049"/>
    </source>
</evidence>
<proteinExistence type="predicted"/>
<comment type="caution">
    <text evidence="1">The sequence shown here is derived from an EMBL/GenBank/DDBJ whole genome shotgun (WGS) entry which is preliminary data.</text>
</comment>